<accession>A0A0B7NBC5</accession>
<protein>
    <submittedName>
        <fullName evidence="1">Uncharacterized protein</fullName>
    </submittedName>
</protein>
<keyword evidence="2" id="KW-1185">Reference proteome</keyword>
<evidence type="ECO:0000313" key="2">
    <source>
        <dbReference type="Proteomes" id="UP000054107"/>
    </source>
</evidence>
<name>A0A0B7NBC5_9FUNG</name>
<reference evidence="1 2" key="1">
    <citation type="submission" date="2014-09" db="EMBL/GenBank/DDBJ databases">
        <authorList>
            <person name="Ellenberger Sabrina"/>
        </authorList>
    </citation>
    <scope>NUCLEOTIDE SEQUENCE [LARGE SCALE GENOMIC DNA]</scope>
    <source>
        <strain evidence="1 2">CBS 412.66</strain>
    </source>
</reference>
<sequence>MLFFNHPIPDIDSNNSKVADQNRVPNGYRRHRITSFKSLASDICGIIFIHISTQQQPTKTVAGFRILTAHYFDLIYGNIHPCRCLLVCILPKLHHGRLE</sequence>
<evidence type="ECO:0000313" key="1">
    <source>
        <dbReference type="EMBL" id="CEP12713.1"/>
    </source>
</evidence>
<dbReference type="Proteomes" id="UP000054107">
    <property type="component" value="Unassembled WGS sequence"/>
</dbReference>
<gene>
    <name evidence="1" type="primary">PARPA_06691.1 scaffold 23333</name>
</gene>
<proteinExistence type="predicted"/>
<dbReference type="EMBL" id="LN728224">
    <property type="protein sequence ID" value="CEP12713.1"/>
    <property type="molecule type" value="Genomic_DNA"/>
</dbReference>
<organism evidence="1 2">
    <name type="scientific">Parasitella parasitica</name>
    <dbReference type="NCBI Taxonomy" id="35722"/>
    <lineage>
        <taxon>Eukaryota</taxon>
        <taxon>Fungi</taxon>
        <taxon>Fungi incertae sedis</taxon>
        <taxon>Mucoromycota</taxon>
        <taxon>Mucoromycotina</taxon>
        <taxon>Mucoromycetes</taxon>
        <taxon>Mucorales</taxon>
        <taxon>Mucorineae</taxon>
        <taxon>Mucoraceae</taxon>
        <taxon>Parasitella</taxon>
    </lineage>
</organism>
<dbReference type="AlphaFoldDB" id="A0A0B7NBC5"/>